<evidence type="ECO:0000256" key="1">
    <source>
        <dbReference type="SAM" id="MobiDB-lite"/>
    </source>
</evidence>
<feature type="region of interest" description="Disordered" evidence="1">
    <location>
        <begin position="1"/>
        <end position="22"/>
    </location>
</feature>
<keyword evidence="3" id="KW-1185">Reference proteome</keyword>
<gene>
    <name evidence="2" type="ORF">SD77_2147</name>
</gene>
<sequence length="37" mass="4574">MGPYRKNASPQQKLTNRKRMQKKHKAFLHPFFDIQRF</sequence>
<evidence type="ECO:0000313" key="2">
    <source>
        <dbReference type="EMBL" id="KIL79693.1"/>
    </source>
</evidence>
<name>A0ABR5AYA7_BACBA</name>
<comment type="caution">
    <text evidence="2">The sequence shown here is derived from an EMBL/GenBank/DDBJ whole genome shotgun (WGS) entry which is preliminary data.</text>
</comment>
<reference evidence="2 3" key="1">
    <citation type="submission" date="2015-01" db="EMBL/GenBank/DDBJ databases">
        <title>Genome Assembly of Bacillus badius MTCC 1458.</title>
        <authorList>
            <person name="Verma A."/>
            <person name="Khatri I."/>
            <person name="Mual P."/>
            <person name="Subramanian S."/>
            <person name="Krishnamurthi S."/>
        </authorList>
    </citation>
    <scope>NUCLEOTIDE SEQUENCE [LARGE SCALE GENOMIC DNA]</scope>
    <source>
        <strain evidence="2 3">MTCC 1458</strain>
    </source>
</reference>
<organism evidence="2 3">
    <name type="scientific">Bacillus badius</name>
    <dbReference type="NCBI Taxonomy" id="1455"/>
    <lineage>
        <taxon>Bacteria</taxon>
        <taxon>Bacillati</taxon>
        <taxon>Bacillota</taxon>
        <taxon>Bacilli</taxon>
        <taxon>Bacillales</taxon>
        <taxon>Bacillaceae</taxon>
        <taxon>Pseudobacillus</taxon>
    </lineage>
</organism>
<evidence type="ECO:0000313" key="3">
    <source>
        <dbReference type="Proteomes" id="UP000031982"/>
    </source>
</evidence>
<accession>A0ABR5AYA7</accession>
<dbReference type="Proteomes" id="UP000031982">
    <property type="component" value="Unassembled WGS sequence"/>
</dbReference>
<proteinExistence type="predicted"/>
<dbReference type="EMBL" id="JXLP01000002">
    <property type="protein sequence ID" value="KIL79693.1"/>
    <property type="molecule type" value="Genomic_DNA"/>
</dbReference>
<protein>
    <recommendedName>
        <fullName evidence="4">Ribose 5-phosphate isomerase B</fullName>
    </recommendedName>
</protein>
<evidence type="ECO:0008006" key="4">
    <source>
        <dbReference type="Google" id="ProtNLM"/>
    </source>
</evidence>